<dbReference type="RefSeq" id="WP_064909800.1">
    <property type="nucleotide sequence ID" value="NZ_NGAF01000029.1"/>
</dbReference>
<accession>A0A231GVI9</accession>
<dbReference type="PROSITE" id="PS50977">
    <property type="entry name" value="HTH_TETR_2"/>
    <property type="match status" value="1"/>
</dbReference>
<dbReference type="SUPFAM" id="SSF48498">
    <property type="entry name" value="Tetracyclin repressor-like, C-terminal domain"/>
    <property type="match status" value="1"/>
</dbReference>
<dbReference type="InterPro" id="IPR050109">
    <property type="entry name" value="HTH-type_TetR-like_transc_reg"/>
</dbReference>
<gene>
    <name evidence="4" type="ORF">B7C42_07311</name>
</gene>
<dbReference type="SUPFAM" id="SSF46689">
    <property type="entry name" value="Homeodomain-like"/>
    <property type="match status" value="1"/>
</dbReference>
<dbReference type="Proteomes" id="UP000215506">
    <property type="component" value="Unassembled WGS sequence"/>
</dbReference>
<dbReference type="PANTHER" id="PTHR30055">
    <property type="entry name" value="HTH-TYPE TRANSCRIPTIONAL REGULATOR RUTR"/>
    <property type="match status" value="1"/>
</dbReference>
<sequence length="226" mass="24494">MPAPLDTSSQAREPDPRLARSRARLIDAATELLAEGGVDAVTIDAVIRRAGVARATLYRHFGSGTELLAAAFQQLLPPVASAPEVGSLRSRLVALVCDQARLIDQAPLQLTVLSWMGMSNPEADRRTTEDDASRPHLTALRHRIIEQYRGPFDAILASEAARASLRPAIEATTAVAQFVGPMIFNRLVTGLPNDQQFCTVLVDDFLAANAARKTNEVMDVVDQNEQ</sequence>
<evidence type="ECO:0000256" key="1">
    <source>
        <dbReference type="ARBA" id="ARBA00023125"/>
    </source>
</evidence>
<dbReference type="InterPro" id="IPR009057">
    <property type="entry name" value="Homeodomain-like_sf"/>
</dbReference>
<keyword evidence="5" id="KW-1185">Reference proteome</keyword>
<name>A0A231GVI9_9NOCA</name>
<dbReference type="Gene3D" id="1.10.10.60">
    <property type="entry name" value="Homeodomain-like"/>
    <property type="match status" value="1"/>
</dbReference>
<reference evidence="4 5" key="1">
    <citation type="submission" date="2017-07" db="EMBL/GenBank/DDBJ databases">
        <title>First draft Genome Sequence of Nocardia cerradoensis isolated from human infection.</title>
        <authorList>
            <person name="Carrasco G."/>
        </authorList>
    </citation>
    <scope>NUCLEOTIDE SEQUENCE [LARGE SCALE GENOMIC DNA]</scope>
    <source>
        <strain evidence="4 5">CNM20130759</strain>
    </source>
</reference>
<dbReference type="InterPro" id="IPR036271">
    <property type="entry name" value="Tet_transcr_reg_TetR-rel_C_sf"/>
</dbReference>
<evidence type="ECO:0000256" key="2">
    <source>
        <dbReference type="PROSITE-ProRule" id="PRU00335"/>
    </source>
</evidence>
<evidence type="ECO:0000313" key="5">
    <source>
        <dbReference type="Proteomes" id="UP000215506"/>
    </source>
</evidence>
<dbReference type="PANTHER" id="PTHR30055:SF148">
    <property type="entry name" value="TETR-FAMILY TRANSCRIPTIONAL REGULATOR"/>
    <property type="match status" value="1"/>
</dbReference>
<dbReference type="Pfam" id="PF00440">
    <property type="entry name" value="TetR_N"/>
    <property type="match status" value="1"/>
</dbReference>
<proteinExistence type="predicted"/>
<dbReference type="EMBL" id="NGAF01000029">
    <property type="protein sequence ID" value="OXR40626.1"/>
    <property type="molecule type" value="Genomic_DNA"/>
</dbReference>
<dbReference type="GO" id="GO:0000976">
    <property type="term" value="F:transcription cis-regulatory region binding"/>
    <property type="evidence" value="ECO:0007669"/>
    <property type="project" value="TreeGrafter"/>
</dbReference>
<feature type="domain" description="HTH tetR-type" evidence="3">
    <location>
        <begin position="19"/>
        <end position="79"/>
    </location>
</feature>
<evidence type="ECO:0000259" key="3">
    <source>
        <dbReference type="PROSITE" id="PS50977"/>
    </source>
</evidence>
<keyword evidence="1 2" id="KW-0238">DNA-binding</keyword>
<comment type="caution">
    <text evidence="4">The sequence shown here is derived from an EMBL/GenBank/DDBJ whole genome shotgun (WGS) entry which is preliminary data.</text>
</comment>
<dbReference type="Gene3D" id="1.10.357.10">
    <property type="entry name" value="Tetracycline Repressor, domain 2"/>
    <property type="match status" value="1"/>
</dbReference>
<feature type="DNA-binding region" description="H-T-H motif" evidence="2">
    <location>
        <begin position="42"/>
        <end position="61"/>
    </location>
</feature>
<dbReference type="AlphaFoldDB" id="A0A231GVI9"/>
<dbReference type="PRINTS" id="PR00455">
    <property type="entry name" value="HTHTETR"/>
</dbReference>
<organism evidence="4 5">
    <name type="scientific">Nocardia cerradoensis</name>
    <dbReference type="NCBI Taxonomy" id="85688"/>
    <lineage>
        <taxon>Bacteria</taxon>
        <taxon>Bacillati</taxon>
        <taxon>Actinomycetota</taxon>
        <taxon>Actinomycetes</taxon>
        <taxon>Mycobacteriales</taxon>
        <taxon>Nocardiaceae</taxon>
        <taxon>Nocardia</taxon>
    </lineage>
</organism>
<dbReference type="GO" id="GO:0003700">
    <property type="term" value="F:DNA-binding transcription factor activity"/>
    <property type="evidence" value="ECO:0007669"/>
    <property type="project" value="TreeGrafter"/>
</dbReference>
<dbReference type="InterPro" id="IPR001647">
    <property type="entry name" value="HTH_TetR"/>
</dbReference>
<evidence type="ECO:0000313" key="4">
    <source>
        <dbReference type="EMBL" id="OXR40626.1"/>
    </source>
</evidence>
<protein>
    <submittedName>
        <fullName evidence="4">Putative HTH-type transcriptional regulator</fullName>
    </submittedName>
</protein>